<dbReference type="InterPro" id="IPR027417">
    <property type="entry name" value="P-loop_NTPase"/>
</dbReference>
<reference evidence="21 22" key="1">
    <citation type="submission" date="2020-07" db="EMBL/GenBank/DDBJ databases">
        <title>Complete genome sequence for Sandaracinobacter sp. M6.</title>
        <authorList>
            <person name="Tang Y."/>
            <person name="Liu Q."/>
            <person name="Guo Z."/>
            <person name="Lei P."/>
            <person name="Huang B."/>
        </authorList>
    </citation>
    <scope>NUCLEOTIDE SEQUENCE [LARGE SCALE GENOMIC DNA]</scope>
    <source>
        <strain evidence="21 22">M6</strain>
    </source>
</reference>
<dbReference type="SUPFAM" id="SSF52540">
    <property type="entry name" value="P-loop containing nucleoside triphosphate hydrolases"/>
    <property type="match status" value="2"/>
</dbReference>
<organism evidence="21 22">
    <name type="scientific">Sandaracinobacteroides saxicola</name>
    <dbReference type="NCBI Taxonomy" id="2759707"/>
    <lineage>
        <taxon>Bacteria</taxon>
        <taxon>Pseudomonadati</taxon>
        <taxon>Pseudomonadota</taxon>
        <taxon>Alphaproteobacteria</taxon>
        <taxon>Sphingomonadales</taxon>
        <taxon>Sphingosinicellaceae</taxon>
        <taxon>Sandaracinobacteroides</taxon>
    </lineage>
</organism>
<dbReference type="SUPFAM" id="SSF47819">
    <property type="entry name" value="HRDC-like"/>
    <property type="match status" value="1"/>
</dbReference>
<evidence type="ECO:0000256" key="15">
    <source>
        <dbReference type="ARBA" id="ARBA00034617"/>
    </source>
</evidence>
<dbReference type="InterPro" id="IPR006293">
    <property type="entry name" value="DNA_helicase_ATP-dep_RecQ_bac"/>
</dbReference>
<feature type="region of interest" description="Disordered" evidence="17">
    <location>
        <begin position="510"/>
        <end position="532"/>
    </location>
</feature>
<dbReference type="GO" id="GO:0005524">
    <property type="term" value="F:ATP binding"/>
    <property type="evidence" value="ECO:0007669"/>
    <property type="project" value="UniProtKB-KW"/>
</dbReference>
<dbReference type="InterPro" id="IPR014001">
    <property type="entry name" value="Helicase_ATP-bd"/>
</dbReference>
<dbReference type="Pfam" id="PF00271">
    <property type="entry name" value="Helicase_C"/>
    <property type="match status" value="1"/>
</dbReference>
<evidence type="ECO:0000259" key="19">
    <source>
        <dbReference type="PROSITE" id="PS51192"/>
    </source>
</evidence>
<evidence type="ECO:0000256" key="2">
    <source>
        <dbReference type="ARBA" id="ARBA00001947"/>
    </source>
</evidence>
<dbReference type="InterPro" id="IPR036388">
    <property type="entry name" value="WH-like_DNA-bd_sf"/>
</dbReference>
<evidence type="ECO:0000256" key="11">
    <source>
        <dbReference type="ARBA" id="ARBA00023125"/>
    </source>
</evidence>
<keyword evidence="7 21" id="KW-0378">Hydrolase</keyword>
<dbReference type="EMBL" id="CP059851">
    <property type="protein sequence ID" value="QMW21982.1"/>
    <property type="molecule type" value="Genomic_DNA"/>
</dbReference>
<feature type="domain" description="Helicase ATP-binding" evidence="19">
    <location>
        <begin position="30"/>
        <end position="198"/>
    </location>
</feature>
<keyword evidence="22" id="KW-1185">Reference proteome</keyword>
<evidence type="ECO:0000256" key="17">
    <source>
        <dbReference type="SAM" id="MobiDB-lite"/>
    </source>
</evidence>
<feature type="domain" description="HRDC" evidence="18">
    <location>
        <begin position="526"/>
        <end position="598"/>
    </location>
</feature>
<dbReference type="FunFam" id="3.40.50.300:FF:000156">
    <property type="entry name" value="ATP-dependent DNA helicase recQ"/>
    <property type="match status" value="1"/>
</dbReference>
<dbReference type="Pfam" id="PF09382">
    <property type="entry name" value="RQC"/>
    <property type="match status" value="1"/>
</dbReference>
<protein>
    <recommendedName>
        <fullName evidence="16">DNA helicase RecQ</fullName>
        <ecNumber evidence="16">5.6.2.4</ecNumber>
    </recommendedName>
</protein>
<dbReference type="InterPro" id="IPR002121">
    <property type="entry name" value="HRDC_dom"/>
</dbReference>
<dbReference type="GO" id="GO:0003677">
    <property type="term" value="F:DNA binding"/>
    <property type="evidence" value="ECO:0007669"/>
    <property type="project" value="UniProtKB-KW"/>
</dbReference>
<dbReference type="CDD" id="cd17920">
    <property type="entry name" value="DEXHc_RecQ"/>
    <property type="match status" value="1"/>
</dbReference>
<dbReference type="NCBIfam" id="TIGR01389">
    <property type="entry name" value="recQ"/>
    <property type="match status" value="1"/>
</dbReference>
<evidence type="ECO:0000256" key="16">
    <source>
        <dbReference type="NCBIfam" id="TIGR01389"/>
    </source>
</evidence>
<keyword evidence="4" id="KW-0479">Metal-binding</keyword>
<dbReference type="AlphaFoldDB" id="A0A7G5IF40"/>
<evidence type="ECO:0000313" key="21">
    <source>
        <dbReference type="EMBL" id="QMW21982.1"/>
    </source>
</evidence>
<keyword evidence="6" id="KW-0227">DNA damage</keyword>
<dbReference type="EC" id="5.6.2.4" evidence="16"/>
<dbReference type="GO" id="GO:0009378">
    <property type="term" value="F:four-way junction helicase activity"/>
    <property type="evidence" value="ECO:0007669"/>
    <property type="project" value="TreeGrafter"/>
</dbReference>
<keyword evidence="9" id="KW-0862">Zinc</keyword>
<dbReference type="CDD" id="cd18794">
    <property type="entry name" value="SF2_C_RecQ"/>
    <property type="match status" value="1"/>
</dbReference>
<dbReference type="InterPro" id="IPR001650">
    <property type="entry name" value="Helicase_C-like"/>
</dbReference>
<dbReference type="InterPro" id="IPR004589">
    <property type="entry name" value="DNA_helicase_ATP-dep_RecQ"/>
</dbReference>
<dbReference type="Pfam" id="PF00570">
    <property type="entry name" value="HRDC"/>
    <property type="match status" value="1"/>
</dbReference>
<keyword evidence="12" id="KW-0233">DNA recombination</keyword>
<dbReference type="RefSeq" id="WP_182294827.1">
    <property type="nucleotide sequence ID" value="NZ_CP059851.1"/>
</dbReference>
<dbReference type="FunFam" id="3.40.50.300:FF:001389">
    <property type="entry name" value="ATP-dependent DNA helicase RecQ"/>
    <property type="match status" value="1"/>
</dbReference>
<dbReference type="Pfam" id="PF16124">
    <property type="entry name" value="RecQ_Zn_bind"/>
    <property type="match status" value="1"/>
</dbReference>
<gene>
    <name evidence="21" type="primary">recQ</name>
    <name evidence="21" type="ORF">H3309_11415</name>
</gene>
<dbReference type="InterPro" id="IPR044876">
    <property type="entry name" value="HRDC_dom_sf"/>
</dbReference>
<dbReference type="SMART" id="SM00341">
    <property type="entry name" value="HRDC"/>
    <property type="match status" value="1"/>
</dbReference>
<dbReference type="GO" id="GO:0005737">
    <property type="term" value="C:cytoplasm"/>
    <property type="evidence" value="ECO:0007669"/>
    <property type="project" value="TreeGrafter"/>
</dbReference>
<accession>A0A7G5IF40</accession>
<proteinExistence type="inferred from homology"/>
<dbReference type="PANTHER" id="PTHR13710">
    <property type="entry name" value="DNA HELICASE RECQ FAMILY MEMBER"/>
    <property type="match status" value="1"/>
</dbReference>
<dbReference type="Pfam" id="PF00270">
    <property type="entry name" value="DEAD"/>
    <property type="match status" value="1"/>
</dbReference>
<feature type="compositionally biased region" description="Basic and acidic residues" evidence="17">
    <location>
        <begin position="520"/>
        <end position="532"/>
    </location>
</feature>
<feature type="domain" description="Helicase C-terminal" evidence="20">
    <location>
        <begin position="222"/>
        <end position="372"/>
    </location>
</feature>
<dbReference type="InterPro" id="IPR032284">
    <property type="entry name" value="RecQ_Zn-bd"/>
</dbReference>
<evidence type="ECO:0000256" key="10">
    <source>
        <dbReference type="ARBA" id="ARBA00022840"/>
    </source>
</evidence>
<comment type="cofactor">
    <cofactor evidence="1">
        <name>Mg(2+)</name>
        <dbReference type="ChEBI" id="CHEBI:18420"/>
    </cofactor>
</comment>
<name>A0A7G5IF40_9SPHN</name>
<dbReference type="PROSITE" id="PS51192">
    <property type="entry name" value="HELICASE_ATP_BIND_1"/>
    <property type="match status" value="1"/>
</dbReference>
<evidence type="ECO:0000256" key="7">
    <source>
        <dbReference type="ARBA" id="ARBA00022801"/>
    </source>
</evidence>
<dbReference type="GO" id="GO:0030894">
    <property type="term" value="C:replisome"/>
    <property type="evidence" value="ECO:0007669"/>
    <property type="project" value="TreeGrafter"/>
</dbReference>
<dbReference type="SMART" id="SM00487">
    <property type="entry name" value="DEXDc"/>
    <property type="match status" value="1"/>
</dbReference>
<dbReference type="GO" id="GO:0043138">
    <property type="term" value="F:3'-5' DNA helicase activity"/>
    <property type="evidence" value="ECO:0007669"/>
    <property type="project" value="UniProtKB-EC"/>
</dbReference>
<dbReference type="GO" id="GO:0009432">
    <property type="term" value="P:SOS response"/>
    <property type="evidence" value="ECO:0007669"/>
    <property type="project" value="UniProtKB-UniRule"/>
</dbReference>
<dbReference type="KEGG" id="sand:H3309_11415"/>
<evidence type="ECO:0000313" key="22">
    <source>
        <dbReference type="Proteomes" id="UP000515292"/>
    </source>
</evidence>
<dbReference type="PANTHER" id="PTHR13710:SF105">
    <property type="entry name" value="ATP-DEPENDENT DNA HELICASE Q1"/>
    <property type="match status" value="1"/>
</dbReference>
<evidence type="ECO:0000256" key="1">
    <source>
        <dbReference type="ARBA" id="ARBA00001946"/>
    </source>
</evidence>
<evidence type="ECO:0000256" key="13">
    <source>
        <dbReference type="ARBA" id="ARBA00023204"/>
    </source>
</evidence>
<evidence type="ECO:0000256" key="8">
    <source>
        <dbReference type="ARBA" id="ARBA00022806"/>
    </source>
</evidence>
<dbReference type="GO" id="GO:0006260">
    <property type="term" value="P:DNA replication"/>
    <property type="evidence" value="ECO:0007669"/>
    <property type="project" value="InterPro"/>
</dbReference>
<evidence type="ECO:0000256" key="12">
    <source>
        <dbReference type="ARBA" id="ARBA00023172"/>
    </source>
</evidence>
<keyword evidence="13" id="KW-0234">DNA repair</keyword>
<dbReference type="GO" id="GO:0016787">
    <property type="term" value="F:hydrolase activity"/>
    <property type="evidence" value="ECO:0007669"/>
    <property type="project" value="UniProtKB-KW"/>
</dbReference>
<dbReference type="Gene3D" id="3.40.50.300">
    <property type="entry name" value="P-loop containing nucleotide triphosphate hydrolases"/>
    <property type="match status" value="2"/>
</dbReference>
<dbReference type="PROSITE" id="PS51194">
    <property type="entry name" value="HELICASE_CTER"/>
    <property type="match status" value="1"/>
</dbReference>
<dbReference type="PROSITE" id="PS50967">
    <property type="entry name" value="HRDC"/>
    <property type="match status" value="1"/>
</dbReference>
<keyword evidence="5" id="KW-0547">Nucleotide-binding</keyword>
<keyword evidence="10" id="KW-0067">ATP-binding</keyword>
<keyword evidence="14" id="KW-0413">Isomerase</keyword>
<evidence type="ECO:0000256" key="14">
    <source>
        <dbReference type="ARBA" id="ARBA00023235"/>
    </source>
</evidence>
<comment type="similarity">
    <text evidence="3">Belongs to the helicase family. RecQ subfamily.</text>
</comment>
<dbReference type="InterPro" id="IPR018982">
    <property type="entry name" value="RQC_domain"/>
</dbReference>
<dbReference type="SMART" id="SM00956">
    <property type="entry name" value="RQC"/>
    <property type="match status" value="1"/>
</dbReference>
<evidence type="ECO:0000259" key="20">
    <source>
        <dbReference type="PROSITE" id="PS51194"/>
    </source>
</evidence>
<sequence>MFPPPPPAARDCLTRIFGFADFRPSQGAIVGALCAGQDVAAIMPTGAGKSLCYQIPALVRPGTALVISPLIALMQDQVRALTGFGVRAASLTSADPADAQARTRAALERGALDLLYVSPERLATPAFQSLLATTRIALVAVDEAHCVSEWGHDFRPEYRLIRGVLDSLPNVPRIALTATADANTRADICANLGIDPANMLVAGFDRPNITYRVEPRRNPRAQITALLQKHPQASAIIYCRSRAQVDQIADALAAAGFPALPYHAGLDAPTRSANQARWAAEPGQIMVATVAFGMGVDKPDVRLVIHLGLPKSIEGYYQETGRAGRDGDPATAVTLHGSSDISRNRQWLDEIEDPARRAIEAERLAALLRFVEATGCRRVPLLAHFGDSPAPSCRACDNCLSPPRLSDLTEPARKLLSAVYRTGQRFGIAHLTDVLRGQATPRVNDLGHDRLPLFGIGADLPKTAWAALARTLEAEEALLRDADHHGLRLGPAARAILKGERSVRVADSALAPRAKRERRRDRGTPADSSDPRFERLRALRRELAVAAGVPPYVIFHDSVLHAIVAANPRNLADLATIPGVGEAKRERYGAAFLAALGR</sequence>
<dbReference type="InterPro" id="IPR010997">
    <property type="entry name" value="HRDC-like_sf"/>
</dbReference>
<comment type="cofactor">
    <cofactor evidence="2">
        <name>Zn(2+)</name>
        <dbReference type="ChEBI" id="CHEBI:29105"/>
    </cofactor>
</comment>
<dbReference type="Proteomes" id="UP000515292">
    <property type="component" value="Chromosome"/>
</dbReference>
<dbReference type="Gene3D" id="1.10.150.80">
    <property type="entry name" value="HRDC domain"/>
    <property type="match status" value="1"/>
</dbReference>
<dbReference type="SMART" id="SM00490">
    <property type="entry name" value="HELICc"/>
    <property type="match status" value="1"/>
</dbReference>
<dbReference type="InterPro" id="IPR011545">
    <property type="entry name" value="DEAD/DEAH_box_helicase_dom"/>
</dbReference>
<dbReference type="GO" id="GO:0046872">
    <property type="term" value="F:metal ion binding"/>
    <property type="evidence" value="ECO:0007669"/>
    <property type="project" value="UniProtKB-KW"/>
</dbReference>
<dbReference type="NCBIfam" id="TIGR00614">
    <property type="entry name" value="recQ_fam"/>
    <property type="match status" value="1"/>
</dbReference>
<evidence type="ECO:0000259" key="18">
    <source>
        <dbReference type="PROSITE" id="PS50967"/>
    </source>
</evidence>
<evidence type="ECO:0000256" key="3">
    <source>
        <dbReference type="ARBA" id="ARBA00005446"/>
    </source>
</evidence>
<evidence type="ECO:0000256" key="9">
    <source>
        <dbReference type="ARBA" id="ARBA00022833"/>
    </source>
</evidence>
<dbReference type="GO" id="GO:0006281">
    <property type="term" value="P:DNA repair"/>
    <property type="evidence" value="ECO:0007669"/>
    <property type="project" value="UniProtKB-KW"/>
</dbReference>
<evidence type="ECO:0000256" key="4">
    <source>
        <dbReference type="ARBA" id="ARBA00022723"/>
    </source>
</evidence>
<evidence type="ECO:0000256" key="5">
    <source>
        <dbReference type="ARBA" id="ARBA00022741"/>
    </source>
</evidence>
<keyword evidence="8 21" id="KW-0347">Helicase</keyword>
<evidence type="ECO:0000256" key="6">
    <source>
        <dbReference type="ARBA" id="ARBA00022763"/>
    </source>
</evidence>
<comment type="catalytic activity">
    <reaction evidence="15">
        <text>Couples ATP hydrolysis with the unwinding of duplex DNA by translocating in the 3'-5' direction.</text>
        <dbReference type="EC" id="5.6.2.4"/>
    </reaction>
</comment>
<dbReference type="GO" id="GO:0043590">
    <property type="term" value="C:bacterial nucleoid"/>
    <property type="evidence" value="ECO:0007669"/>
    <property type="project" value="TreeGrafter"/>
</dbReference>
<dbReference type="Gene3D" id="1.10.10.10">
    <property type="entry name" value="Winged helix-like DNA-binding domain superfamily/Winged helix DNA-binding domain"/>
    <property type="match status" value="1"/>
</dbReference>
<keyword evidence="11" id="KW-0238">DNA-binding</keyword>
<dbReference type="GO" id="GO:0006310">
    <property type="term" value="P:DNA recombination"/>
    <property type="evidence" value="ECO:0007669"/>
    <property type="project" value="UniProtKB-UniRule"/>
</dbReference>